<dbReference type="Proteomes" id="UP001139414">
    <property type="component" value="Unassembled WGS sequence"/>
</dbReference>
<feature type="domain" description="Glycosyltransferase 2-like" evidence="1">
    <location>
        <begin position="39"/>
        <end position="156"/>
    </location>
</feature>
<dbReference type="EMBL" id="JAJBZG010000004">
    <property type="protein sequence ID" value="MCB7481333.1"/>
    <property type="molecule type" value="Genomic_DNA"/>
</dbReference>
<dbReference type="Gene3D" id="3.90.550.10">
    <property type="entry name" value="Spore Coat Polysaccharide Biosynthesis Protein SpsA, Chain A"/>
    <property type="match status" value="1"/>
</dbReference>
<sequence length="339" mass="39073">MRQGYNPYKDNKTKPLPFSHQVVIPVYIPHQKDYFKDSFQILKLCIGSILKTSHPKTFISIIDNGSCNEVSEYLQNLLNSGEIQELTTTKNIGKLNAIIKAVAGQNIPLVTITDADMLFLSNWQSETVKVFNAFPKAGVVGLIPQFLTYQNKSENLLLEHFWNKKLRFIPVKNPFALAKFYESIGWEPNYSRAKLDYILGLTAENGHIACVGSGHAVATYRRELFNFDFPLYNPYKMGGGSEQILDDLPLKYGLYRFTTYDNYAYHLGNVYEDWMQKKFSTLDSEEKELTLKETPFTKKTASAFSQFKEKLMNKALKSFKIRMVFLKHKGLPKEVRKYF</sequence>
<evidence type="ECO:0000313" key="2">
    <source>
        <dbReference type="EMBL" id="MCB7481333.1"/>
    </source>
</evidence>
<comment type="caution">
    <text evidence="2">The sequence shown here is derived from an EMBL/GenBank/DDBJ whole genome shotgun (WGS) entry which is preliminary data.</text>
</comment>
<accession>A0A9X1LJ68</accession>
<dbReference type="SUPFAM" id="SSF53448">
    <property type="entry name" value="Nucleotide-diphospho-sugar transferases"/>
    <property type="match status" value="1"/>
</dbReference>
<dbReference type="RefSeq" id="WP_229340173.1">
    <property type="nucleotide sequence ID" value="NZ_JAJBZG010000004.1"/>
</dbReference>
<dbReference type="InterPro" id="IPR001173">
    <property type="entry name" value="Glyco_trans_2-like"/>
</dbReference>
<evidence type="ECO:0000313" key="3">
    <source>
        <dbReference type="Proteomes" id="UP001139414"/>
    </source>
</evidence>
<dbReference type="InterPro" id="IPR029044">
    <property type="entry name" value="Nucleotide-diphossugar_trans"/>
</dbReference>
<dbReference type="Pfam" id="PF00535">
    <property type="entry name" value="Glycos_transf_2"/>
    <property type="match status" value="1"/>
</dbReference>
<reference evidence="2" key="1">
    <citation type="submission" date="2021-10" db="EMBL/GenBank/DDBJ databases">
        <title>Gramella sp. ASW11-100T, isolated from marine sediment.</title>
        <authorList>
            <person name="Xia C."/>
        </authorList>
    </citation>
    <scope>NUCLEOTIDE SEQUENCE</scope>
    <source>
        <strain evidence="2">ASW11-100</strain>
    </source>
</reference>
<proteinExistence type="predicted"/>
<dbReference type="AlphaFoldDB" id="A0A9X1LJ68"/>
<organism evidence="2 3">
    <name type="scientific">Christiangramia sediminis</name>
    <dbReference type="NCBI Taxonomy" id="2881336"/>
    <lineage>
        <taxon>Bacteria</taxon>
        <taxon>Pseudomonadati</taxon>
        <taxon>Bacteroidota</taxon>
        <taxon>Flavobacteriia</taxon>
        <taxon>Flavobacteriales</taxon>
        <taxon>Flavobacteriaceae</taxon>
        <taxon>Christiangramia</taxon>
    </lineage>
</organism>
<evidence type="ECO:0000259" key="1">
    <source>
        <dbReference type="Pfam" id="PF00535"/>
    </source>
</evidence>
<gene>
    <name evidence="2" type="ORF">LGQ90_08690</name>
</gene>
<protein>
    <submittedName>
        <fullName evidence="2">Glycosyltransferase</fullName>
    </submittedName>
</protein>
<name>A0A9X1LJ68_9FLAO</name>
<keyword evidence="3" id="KW-1185">Reference proteome</keyword>